<dbReference type="OrthoDB" id="440553at2759"/>
<evidence type="ECO:0000313" key="7">
    <source>
        <dbReference type="EMBL" id="KAF2994154.1"/>
    </source>
</evidence>
<sequence length="536" mass="58056">MNNRSLQSPRHVSRRFTTLEGWHEVGEGMFALGQKTLIFSFADQIDLERDNNHGDTPSVLSLKEKASEGGREGTPINDNSSEKNLAIIEAGFPVSHDRPYHVFTSGQKWRVVVLVGAAGLFSGLSSNIYFPALDLIAKDLHVRTQDVNLTITSYLIIQGISPLIWGSLSDKLGRRPVYIYSFLVYIVSNAVLSASPSFSVLLLFRGLQAAGSASTVSIGNGVIQDITTSSERGGFLSFYQAIRNLSIAGGPVLGGVLAKFLGFRSIFVFLLILSTVTILGIALFLPETLRSIAGDGSLHLRGIHQPLIDRLRKGSDKDTENKSSYARPPISLKTFLEPLLLLKERNILFNLIFGGVIYAIWSMITSSTTTLFKQIFFLDELQLGLVFIPNGLGTIVGSTVIGILMSRSFKKAEADYLAQHDKMGNLASIKTSLPVDFPIEKARLRHIPWVTAMFILSTVAYGFSLSTTSNAVFAVNQTLVSDLCPGKGASSTAINNLFRCSLGALGVALIDTMIITMGVGPSFAALGFVTVIICPL</sequence>
<keyword evidence="8" id="KW-1185">Reference proteome</keyword>
<evidence type="ECO:0000256" key="5">
    <source>
        <dbReference type="SAM" id="Phobius"/>
    </source>
</evidence>
<dbReference type="InterPro" id="IPR020846">
    <property type="entry name" value="MFS_dom"/>
</dbReference>
<dbReference type="Pfam" id="PF07690">
    <property type="entry name" value="MFS_1"/>
    <property type="match status" value="1"/>
</dbReference>
<evidence type="ECO:0000259" key="6">
    <source>
        <dbReference type="PROSITE" id="PS50850"/>
    </source>
</evidence>
<feature type="transmembrane region" description="Helical" evidence="5">
    <location>
        <begin position="147"/>
        <end position="165"/>
    </location>
</feature>
<comment type="subcellular location">
    <subcellularLocation>
        <location evidence="1">Membrane</location>
        <topology evidence="1">Multi-pass membrane protein</topology>
    </subcellularLocation>
</comment>
<dbReference type="SUPFAM" id="SSF103473">
    <property type="entry name" value="MFS general substrate transporter"/>
    <property type="match status" value="1"/>
</dbReference>
<dbReference type="AlphaFoldDB" id="A0A9P4W3Q3"/>
<keyword evidence="4 5" id="KW-0472">Membrane</keyword>
<evidence type="ECO:0000313" key="8">
    <source>
        <dbReference type="Proteomes" id="UP000801428"/>
    </source>
</evidence>
<dbReference type="GO" id="GO:0022857">
    <property type="term" value="F:transmembrane transporter activity"/>
    <property type="evidence" value="ECO:0007669"/>
    <property type="project" value="InterPro"/>
</dbReference>
<evidence type="ECO:0000256" key="1">
    <source>
        <dbReference type="ARBA" id="ARBA00004141"/>
    </source>
</evidence>
<name>A0A9P4W3Q3_CURKU</name>
<protein>
    <recommendedName>
        <fullName evidence="6">Major facilitator superfamily (MFS) profile domain-containing protein</fullName>
    </recommendedName>
</protein>
<feature type="transmembrane region" description="Helical" evidence="5">
    <location>
        <begin position="513"/>
        <end position="534"/>
    </location>
</feature>
<dbReference type="InterPro" id="IPR036259">
    <property type="entry name" value="MFS_trans_sf"/>
</dbReference>
<feature type="transmembrane region" description="Helical" evidence="5">
    <location>
        <begin position="266"/>
        <end position="285"/>
    </location>
</feature>
<dbReference type="InterPro" id="IPR011701">
    <property type="entry name" value="MFS"/>
</dbReference>
<feature type="transmembrane region" description="Helical" evidence="5">
    <location>
        <begin position="447"/>
        <end position="464"/>
    </location>
</feature>
<gene>
    <name evidence="7" type="ORF">E8E13_000278</name>
</gene>
<organism evidence="7 8">
    <name type="scientific">Curvularia kusanoi</name>
    <name type="common">Cochliobolus kusanoi</name>
    <dbReference type="NCBI Taxonomy" id="90978"/>
    <lineage>
        <taxon>Eukaryota</taxon>
        <taxon>Fungi</taxon>
        <taxon>Dikarya</taxon>
        <taxon>Ascomycota</taxon>
        <taxon>Pezizomycotina</taxon>
        <taxon>Dothideomycetes</taxon>
        <taxon>Pleosporomycetidae</taxon>
        <taxon>Pleosporales</taxon>
        <taxon>Pleosporineae</taxon>
        <taxon>Pleosporaceae</taxon>
        <taxon>Curvularia</taxon>
    </lineage>
</organism>
<dbReference type="EMBL" id="SWKU01000043">
    <property type="protein sequence ID" value="KAF2994154.1"/>
    <property type="molecule type" value="Genomic_DNA"/>
</dbReference>
<keyword evidence="2 5" id="KW-0812">Transmembrane</keyword>
<keyword evidence="3 5" id="KW-1133">Transmembrane helix</keyword>
<proteinExistence type="predicted"/>
<evidence type="ECO:0000256" key="2">
    <source>
        <dbReference type="ARBA" id="ARBA00022692"/>
    </source>
</evidence>
<evidence type="ECO:0000256" key="3">
    <source>
        <dbReference type="ARBA" id="ARBA00022989"/>
    </source>
</evidence>
<feature type="transmembrane region" description="Helical" evidence="5">
    <location>
        <begin position="347"/>
        <end position="364"/>
    </location>
</feature>
<dbReference type="PANTHER" id="PTHR23502">
    <property type="entry name" value="MAJOR FACILITATOR SUPERFAMILY"/>
    <property type="match status" value="1"/>
</dbReference>
<feature type="domain" description="Major facilitator superfamily (MFS) profile" evidence="6">
    <location>
        <begin position="111"/>
        <end position="536"/>
    </location>
</feature>
<dbReference type="Gene3D" id="1.20.1250.20">
    <property type="entry name" value="MFS general substrate transporter like domains"/>
    <property type="match status" value="1"/>
</dbReference>
<dbReference type="PANTHER" id="PTHR23502:SF26">
    <property type="entry name" value="MAJOR FACILITATOR SUPERFAMILY (MFS) PROFILE DOMAIN-CONTAINING PROTEIN"/>
    <property type="match status" value="1"/>
</dbReference>
<dbReference type="GO" id="GO:0005886">
    <property type="term" value="C:plasma membrane"/>
    <property type="evidence" value="ECO:0007669"/>
    <property type="project" value="TreeGrafter"/>
</dbReference>
<evidence type="ECO:0000256" key="4">
    <source>
        <dbReference type="ARBA" id="ARBA00023136"/>
    </source>
</evidence>
<feature type="transmembrane region" description="Helical" evidence="5">
    <location>
        <begin position="384"/>
        <end position="404"/>
    </location>
</feature>
<feature type="transmembrane region" description="Helical" evidence="5">
    <location>
        <begin position="177"/>
        <end position="204"/>
    </location>
</feature>
<feature type="transmembrane region" description="Helical" evidence="5">
    <location>
        <begin position="111"/>
        <end position="132"/>
    </location>
</feature>
<dbReference type="Proteomes" id="UP000801428">
    <property type="component" value="Unassembled WGS sequence"/>
</dbReference>
<dbReference type="PROSITE" id="PS50850">
    <property type="entry name" value="MFS"/>
    <property type="match status" value="1"/>
</dbReference>
<reference evidence="7" key="1">
    <citation type="submission" date="2019-04" db="EMBL/GenBank/DDBJ databases">
        <title>Sequencing of skin fungus with MAO and IRED activity.</title>
        <authorList>
            <person name="Marsaioli A.J."/>
            <person name="Bonatto J.M.C."/>
            <person name="Reis Junior O."/>
        </authorList>
    </citation>
    <scope>NUCLEOTIDE SEQUENCE</scope>
    <source>
        <strain evidence="7">30M1</strain>
    </source>
</reference>
<comment type="caution">
    <text evidence="7">The sequence shown here is derived from an EMBL/GenBank/DDBJ whole genome shotgun (WGS) entry which is preliminary data.</text>
</comment>
<accession>A0A9P4W3Q3</accession>